<dbReference type="PATRIC" id="fig|512565.3.peg.6163"/>
<dbReference type="HOGENOM" id="CLU_822923_0_0_11"/>
<reference evidence="1 2" key="1">
    <citation type="submission" date="2012-02" db="EMBL/GenBank/DDBJ databases">
        <title>Complete genome sequence of Actinoplanes missouriensis 431 (= NBRC 102363).</title>
        <authorList>
            <person name="Ohnishi Y."/>
            <person name="Ishikawa J."/>
            <person name="Sekine M."/>
            <person name="Hosoyama A."/>
            <person name="Harada T."/>
            <person name="Narita H."/>
            <person name="Hata T."/>
            <person name="Konno Y."/>
            <person name="Tutikane K."/>
            <person name="Fujita N."/>
            <person name="Horinouchi S."/>
            <person name="Hayakawa M."/>
        </authorList>
    </citation>
    <scope>NUCLEOTIDE SEQUENCE [LARGE SCALE GENOMIC DNA]</scope>
    <source>
        <strain evidence="2">ATCC 14538 / DSM 43046 / CBS 188.64 / JCM 3121 / NBRC 102363 / NCIMB 12654 / NRRL B-3342 / UNCC 431</strain>
    </source>
</reference>
<dbReference type="AlphaFoldDB" id="I0HEF1"/>
<gene>
    <name evidence="1" type="ordered locus">AMIS_61680</name>
</gene>
<organism evidence="1 2">
    <name type="scientific">Actinoplanes missouriensis (strain ATCC 14538 / DSM 43046 / CBS 188.64 / JCM 3121 / NBRC 102363 / NCIMB 12654 / NRRL B-3342 / UNCC 431)</name>
    <dbReference type="NCBI Taxonomy" id="512565"/>
    <lineage>
        <taxon>Bacteria</taxon>
        <taxon>Bacillati</taxon>
        <taxon>Actinomycetota</taxon>
        <taxon>Actinomycetes</taxon>
        <taxon>Micromonosporales</taxon>
        <taxon>Micromonosporaceae</taxon>
        <taxon>Actinoplanes</taxon>
    </lineage>
</organism>
<dbReference type="KEGG" id="ams:AMIS_61680"/>
<proteinExistence type="predicted"/>
<sequence>MEFDPREELLRSGRDELRRALRLRPLPVAVLAGVTSLPPARIGGWETFNGAATCVRVDYGNLTPAGSWVSVETTRWAGTHVTGGPLRELLEHHMRTNGDRFSSVEWAGEDRSVTVDGRTIAGRRLRAGDRWWAVRCSLRDVEISVVAHDWNAAVTVRTLNQAEIDALISVAPAPPPFTPPVRPAPEPTGSREPHRALVDEVLRSERQRIDWITDGGPPPRLPANWAGLWRDAVRRQADLAGQEEAEAQRAVQNMVNQLTTLHTEAEWFRTNEALRQRAVNETLLFTTGLGPNVASRPAQLAWQRRQSLRPTDYARLGAITAAQAQWLHEWTAWLPPD</sequence>
<evidence type="ECO:0000313" key="1">
    <source>
        <dbReference type="EMBL" id="BAL91388.1"/>
    </source>
</evidence>
<evidence type="ECO:0000313" key="2">
    <source>
        <dbReference type="Proteomes" id="UP000007882"/>
    </source>
</evidence>
<dbReference type="STRING" id="512565.AMIS_61680"/>
<dbReference type="OrthoDB" id="3283087at2"/>
<accession>I0HEF1</accession>
<dbReference type="Proteomes" id="UP000007882">
    <property type="component" value="Chromosome"/>
</dbReference>
<name>I0HEF1_ACTM4</name>
<dbReference type="EMBL" id="AP012319">
    <property type="protein sequence ID" value="BAL91388.1"/>
    <property type="molecule type" value="Genomic_DNA"/>
</dbReference>
<keyword evidence="2" id="KW-1185">Reference proteome</keyword>
<dbReference type="eggNOG" id="ENOG5033ZBE">
    <property type="taxonomic scope" value="Bacteria"/>
</dbReference>
<protein>
    <submittedName>
        <fullName evidence="1">Uncharacterized protein</fullName>
    </submittedName>
</protein>
<dbReference type="RefSeq" id="WP_014446275.1">
    <property type="nucleotide sequence ID" value="NC_017093.1"/>
</dbReference>